<dbReference type="PANTHER" id="PTHR30069">
    <property type="entry name" value="TONB-DEPENDENT OUTER MEMBRANE RECEPTOR"/>
    <property type="match status" value="1"/>
</dbReference>
<dbReference type="RefSeq" id="WP_121165222.1">
    <property type="nucleotide sequence ID" value="NZ_RAPE01000002.1"/>
</dbReference>
<dbReference type="OrthoDB" id="9760333at2"/>
<keyword evidence="16" id="KW-1185">Reference proteome</keyword>
<dbReference type="CDD" id="cd01347">
    <property type="entry name" value="ligand_gated_channel"/>
    <property type="match status" value="1"/>
</dbReference>
<sequence>MTVFLGTRKLRTLLLSGAAATLAAQGAHAQEGAAKATDLGTITLLGTGLETTVFENPSAVSVVDEEEISRIPPARVADYLKDIPGVRVEEQGITRIRIRGEEARRVRILVNGQAITDHTTYGPPVVVDPATVERIEVVRGASSVISGQRAIGGTINIITKRGTDKPFEASTTLSYFGATEGWRVSNSIAGRQGGFTWRLSQGKSDLGNRHAAGVGELVPSGVEDQNWSGYMGYETGNHSFGVEAQAFDLSSDVYTGDPNFSIDLPKRDLRKIGVFYEGTNLTPWMTSLKIDAFGQTIDREFRNRIAPSPFAPVIETLNSDKQETYGVNVSAELRFADNIRTIVGAQYENDFLDVDASSRITPPGAPFPPPPTLRRDEARIKTTSIYAQNEITLSPQWALHFGGRYYNVEAELEQSNTAPLSKNTDDRFLASAGVVWTPNDTWALRGLFSQGYNYPTLNQLFTQTTAGGQLTLPNPDLKPETADNFELGARFDNGATIVDATLFYTDAKDYIIRQALPPAGGPPRAQYRNVEGAETVGFEIYAEHDLGNGLTPYASGAIINRELDYGNGFSTSDSGTPGLSGTIGLRKDFDFRGMPASFDVFATGESSAKLRDDAGLVTNRAGGWTTVNLRGSLDLTENASLTVQFNNILDKSYEPFGQIAGGERSVDVVLSSRF</sequence>
<keyword evidence="2 10" id="KW-0813">Transport</keyword>
<dbReference type="InterPro" id="IPR039426">
    <property type="entry name" value="TonB-dep_rcpt-like"/>
</dbReference>
<evidence type="ECO:0000313" key="15">
    <source>
        <dbReference type="EMBL" id="RKF14595.1"/>
    </source>
</evidence>
<dbReference type="InterPro" id="IPR037066">
    <property type="entry name" value="Plug_dom_sf"/>
</dbReference>
<dbReference type="Gene3D" id="2.170.130.10">
    <property type="entry name" value="TonB-dependent receptor, plug domain"/>
    <property type="match status" value="1"/>
</dbReference>
<keyword evidence="8 15" id="KW-0675">Receptor</keyword>
<feature type="domain" description="TonB-dependent receptor plug" evidence="14">
    <location>
        <begin position="54"/>
        <end position="154"/>
    </location>
</feature>
<keyword evidence="7 10" id="KW-0472">Membrane</keyword>
<feature type="domain" description="TonB-dependent receptor-like beta-barrel" evidence="13">
    <location>
        <begin position="235"/>
        <end position="648"/>
    </location>
</feature>
<dbReference type="Gene3D" id="2.40.170.20">
    <property type="entry name" value="TonB-dependent receptor, beta-barrel domain"/>
    <property type="match status" value="1"/>
</dbReference>
<accession>A0A3A8B916</accession>
<evidence type="ECO:0000256" key="2">
    <source>
        <dbReference type="ARBA" id="ARBA00022448"/>
    </source>
</evidence>
<evidence type="ECO:0000259" key="13">
    <source>
        <dbReference type="Pfam" id="PF00593"/>
    </source>
</evidence>
<keyword evidence="5 12" id="KW-0732">Signal</keyword>
<evidence type="ECO:0000313" key="16">
    <source>
        <dbReference type="Proteomes" id="UP000281128"/>
    </source>
</evidence>
<evidence type="ECO:0000256" key="4">
    <source>
        <dbReference type="ARBA" id="ARBA00022692"/>
    </source>
</evidence>
<evidence type="ECO:0000256" key="9">
    <source>
        <dbReference type="ARBA" id="ARBA00023237"/>
    </source>
</evidence>
<evidence type="ECO:0000256" key="7">
    <source>
        <dbReference type="ARBA" id="ARBA00023136"/>
    </source>
</evidence>
<comment type="subcellular location">
    <subcellularLocation>
        <location evidence="1 10">Cell outer membrane</location>
        <topology evidence="1 10">Multi-pass membrane protein</topology>
    </subcellularLocation>
</comment>
<dbReference type="InterPro" id="IPR036942">
    <property type="entry name" value="Beta-barrel_TonB_sf"/>
</dbReference>
<dbReference type="PROSITE" id="PS52016">
    <property type="entry name" value="TONB_DEPENDENT_REC_3"/>
    <property type="match status" value="1"/>
</dbReference>
<feature type="signal peptide" evidence="12">
    <location>
        <begin position="1"/>
        <end position="29"/>
    </location>
</feature>
<evidence type="ECO:0000256" key="5">
    <source>
        <dbReference type="ARBA" id="ARBA00022729"/>
    </source>
</evidence>
<dbReference type="GO" id="GO:0015344">
    <property type="term" value="F:siderophore uptake transmembrane transporter activity"/>
    <property type="evidence" value="ECO:0007669"/>
    <property type="project" value="TreeGrafter"/>
</dbReference>
<comment type="similarity">
    <text evidence="10 11">Belongs to the TonB-dependent receptor family.</text>
</comment>
<evidence type="ECO:0000256" key="8">
    <source>
        <dbReference type="ARBA" id="ARBA00023170"/>
    </source>
</evidence>
<reference evidence="15 16" key="1">
    <citation type="submission" date="2018-09" db="EMBL/GenBank/DDBJ databases">
        <title>Roseovarius spongiae sp. nov., isolated from a marine sponge.</title>
        <authorList>
            <person name="Zhuang L."/>
            <person name="Luo L."/>
        </authorList>
    </citation>
    <scope>NUCLEOTIDE SEQUENCE [LARGE SCALE GENOMIC DNA]</scope>
    <source>
        <strain evidence="15 16">HN-E21</strain>
    </source>
</reference>
<keyword evidence="3 10" id="KW-1134">Transmembrane beta strand</keyword>
<dbReference type="GO" id="GO:0009279">
    <property type="term" value="C:cell outer membrane"/>
    <property type="evidence" value="ECO:0007669"/>
    <property type="project" value="UniProtKB-SubCell"/>
</dbReference>
<dbReference type="InterPro" id="IPR012910">
    <property type="entry name" value="Plug_dom"/>
</dbReference>
<feature type="chain" id="PRO_5017240384" evidence="12">
    <location>
        <begin position="30"/>
        <end position="674"/>
    </location>
</feature>
<dbReference type="PANTHER" id="PTHR30069:SF29">
    <property type="entry name" value="HEMOGLOBIN AND HEMOGLOBIN-HAPTOGLOBIN-BINDING PROTEIN 1-RELATED"/>
    <property type="match status" value="1"/>
</dbReference>
<keyword evidence="9 10" id="KW-0998">Cell outer membrane</keyword>
<keyword evidence="4 10" id="KW-0812">Transmembrane</keyword>
<dbReference type="Pfam" id="PF07715">
    <property type="entry name" value="Plug"/>
    <property type="match status" value="1"/>
</dbReference>
<comment type="caution">
    <text evidence="15">The sequence shown here is derived from an EMBL/GenBank/DDBJ whole genome shotgun (WGS) entry which is preliminary data.</text>
</comment>
<dbReference type="AlphaFoldDB" id="A0A3A8B916"/>
<keyword evidence="6 11" id="KW-0798">TonB box</keyword>
<evidence type="ECO:0000256" key="12">
    <source>
        <dbReference type="SAM" id="SignalP"/>
    </source>
</evidence>
<protein>
    <submittedName>
        <fullName evidence="15">TonB-dependent receptor</fullName>
    </submittedName>
</protein>
<dbReference type="Proteomes" id="UP000281128">
    <property type="component" value="Unassembled WGS sequence"/>
</dbReference>
<evidence type="ECO:0000256" key="6">
    <source>
        <dbReference type="ARBA" id="ARBA00023077"/>
    </source>
</evidence>
<proteinExistence type="inferred from homology"/>
<dbReference type="InterPro" id="IPR000531">
    <property type="entry name" value="Beta-barrel_TonB"/>
</dbReference>
<evidence type="ECO:0000256" key="11">
    <source>
        <dbReference type="RuleBase" id="RU003357"/>
    </source>
</evidence>
<dbReference type="Pfam" id="PF00593">
    <property type="entry name" value="TonB_dep_Rec_b-barrel"/>
    <property type="match status" value="1"/>
</dbReference>
<evidence type="ECO:0000259" key="14">
    <source>
        <dbReference type="Pfam" id="PF07715"/>
    </source>
</evidence>
<organism evidence="15 16">
    <name type="scientific">Roseovarius spongiae</name>
    <dbReference type="NCBI Taxonomy" id="2320272"/>
    <lineage>
        <taxon>Bacteria</taxon>
        <taxon>Pseudomonadati</taxon>
        <taxon>Pseudomonadota</taxon>
        <taxon>Alphaproteobacteria</taxon>
        <taxon>Rhodobacterales</taxon>
        <taxon>Roseobacteraceae</taxon>
        <taxon>Roseovarius</taxon>
    </lineage>
</organism>
<gene>
    <name evidence="15" type="ORF">D6850_06815</name>
</gene>
<name>A0A3A8B916_9RHOB</name>
<evidence type="ECO:0000256" key="10">
    <source>
        <dbReference type="PROSITE-ProRule" id="PRU01360"/>
    </source>
</evidence>
<dbReference type="GO" id="GO:0044718">
    <property type="term" value="P:siderophore transmembrane transport"/>
    <property type="evidence" value="ECO:0007669"/>
    <property type="project" value="TreeGrafter"/>
</dbReference>
<dbReference type="SUPFAM" id="SSF56935">
    <property type="entry name" value="Porins"/>
    <property type="match status" value="1"/>
</dbReference>
<evidence type="ECO:0000256" key="3">
    <source>
        <dbReference type="ARBA" id="ARBA00022452"/>
    </source>
</evidence>
<dbReference type="EMBL" id="RAPE01000002">
    <property type="protein sequence ID" value="RKF14595.1"/>
    <property type="molecule type" value="Genomic_DNA"/>
</dbReference>
<evidence type="ECO:0000256" key="1">
    <source>
        <dbReference type="ARBA" id="ARBA00004571"/>
    </source>
</evidence>